<dbReference type="PATRIC" id="fig|1618476.3.peg.166"/>
<accession>A0A0G0D9S8</accession>
<evidence type="ECO:0000313" key="4">
    <source>
        <dbReference type="Proteomes" id="UP000034045"/>
    </source>
</evidence>
<dbReference type="GO" id="GO:0004802">
    <property type="term" value="F:transketolase activity"/>
    <property type="evidence" value="ECO:0007669"/>
    <property type="project" value="TreeGrafter"/>
</dbReference>
<keyword evidence="1" id="KW-0808">Transferase</keyword>
<dbReference type="GO" id="GO:0030976">
    <property type="term" value="F:thiamine pyrophosphate binding"/>
    <property type="evidence" value="ECO:0007669"/>
    <property type="project" value="TreeGrafter"/>
</dbReference>
<protein>
    <submittedName>
        <fullName evidence="3">Transketolase</fullName>
    </submittedName>
</protein>
<dbReference type="AlphaFoldDB" id="A0A0G0D9S8"/>
<dbReference type="InterPro" id="IPR051424">
    <property type="entry name" value="Transketolase-like"/>
</dbReference>
<comment type="caution">
    <text evidence="3">The sequence shown here is derived from an EMBL/GenBank/DDBJ whole genome shotgun (WGS) entry which is preliminary data.</text>
</comment>
<dbReference type="Proteomes" id="UP000034045">
    <property type="component" value="Unassembled WGS sequence"/>
</dbReference>
<proteinExistence type="predicted"/>
<dbReference type="InterPro" id="IPR005474">
    <property type="entry name" value="Transketolase_N"/>
</dbReference>
<dbReference type="Pfam" id="PF00456">
    <property type="entry name" value="Transketolase_N"/>
    <property type="match status" value="1"/>
</dbReference>
<reference evidence="3 4" key="1">
    <citation type="journal article" date="2015" name="Nature">
        <title>rRNA introns, odd ribosomes, and small enigmatic genomes across a large radiation of phyla.</title>
        <authorList>
            <person name="Brown C.T."/>
            <person name="Hug L.A."/>
            <person name="Thomas B.C."/>
            <person name="Sharon I."/>
            <person name="Castelle C.J."/>
            <person name="Singh A."/>
            <person name="Wilkins M.J."/>
            <person name="Williams K.H."/>
            <person name="Banfield J.F."/>
        </authorList>
    </citation>
    <scope>NUCLEOTIDE SEQUENCE [LARGE SCALE GENOMIC DNA]</scope>
</reference>
<dbReference type="SUPFAM" id="SSF52518">
    <property type="entry name" value="Thiamin diphosphate-binding fold (THDP-binding)"/>
    <property type="match status" value="1"/>
</dbReference>
<gene>
    <name evidence="3" type="ORF">UR42_C0009G0012</name>
</gene>
<dbReference type="EMBL" id="LBPD01000009">
    <property type="protein sequence ID" value="KKP52062.1"/>
    <property type="molecule type" value="Genomic_DNA"/>
</dbReference>
<evidence type="ECO:0000259" key="2">
    <source>
        <dbReference type="Pfam" id="PF00456"/>
    </source>
</evidence>
<evidence type="ECO:0000313" key="3">
    <source>
        <dbReference type="EMBL" id="KKP52062.1"/>
    </source>
</evidence>
<evidence type="ECO:0000256" key="1">
    <source>
        <dbReference type="ARBA" id="ARBA00022679"/>
    </source>
</evidence>
<feature type="domain" description="Transketolase N-terminal" evidence="2">
    <location>
        <begin position="14"/>
        <end position="97"/>
    </location>
</feature>
<organism evidence="3 4">
    <name type="scientific">Candidatus Roizmanbacteria bacterium GW2011_GWA2_33_33</name>
    <dbReference type="NCBI Taxonomy" id="1618476"/>
    <lineage>
        <taxon>Bacteria</taxon>
        <taxon>Candidatus Roizmaniibacteriota</taxon>
    </lineage>
</organism>
<dbReference type="Gene3D" id="3.40.50.970">
    <property type="match status" value="1"/>
</dbReference>
<name>A0A0G0D9S8_9BACT</name>
<sequence length="108" mass="11753">MTTLFFGGFLKSDLNHPKGVQSLNNDRVVFSKGHASPLIYSLYHAAGAISYPELMQLRKINSDLEGHPTFRFKYADVATGSLGQGLSAGVGMALGIKLKIKNEKLKID</sequence>
<dbReference type="InterPro" id="IPR029061">
    <property type="entry name" value="THDP-binding"/>
</dbReference>
<dbReference type="PANTHER" id="PTHR43195">
    <property type="entry name" value="TRANSKETOLASE"/>
    <property type="match status" value="1"/>
</dbReference>
<dbReference type="PANTHER" id="PTHR43195:SF1">
    <property type="entry name" value="FI06132P-RELATED"/>
    <property type="match status" value="1"/>
</dbReference>